<feature type="region of interest" description="Disordered" evidence="5">
    <location>
        <begin position="440"/>
        <end position="473"/>
    </location>
</feature>
<comment type="caution">
    <text evidence="7">The sequence shown here is derived from an EMBL/GenBank/DDBJ whole genome shotgun (WGS) entry which is preliminary data.</text>
</comment>
<accession>A0ABW3S3L2</accession>
<keyword evidence="4 6" id="KW-0732">Signal</keyword>
<evidence type="ECO:0000256" key="1">
    <source>
        <dbReference type="ARBA" id="ARBA00004196"/>
    </source>
</evidence>
<dbReference type="PANTHER" id="PTHR43649">
    <property type="entry name" value="ARABINOSE-BINDING PROTEIN-RELATED"/>
    <property type="match status" value="1"/>
</dbReference>
<evidence type="ECO:0000256" key="2">
    <source>
        <dbReference type="ARBA" id="ARBA00008520"/>
    </source>
</evidence>
<comment type="similarity">
    <text evidence="2">Belongs to the bacterial solute-binding protein 1 family.</text>
</comment>
<organism evidence="7 8">
    <name type="scientific">Paenibacillus puldeungensis</name>
    <dbReference type="NCBI Taxonomy" id="696536"/>
    <lineage>
        <taxon>Bacteria</taxon>
        <taxon>Bacillati</taxon>
        <taxon>Bacillota</taxon>
        <taxon>Bacilli</taxon>
        <taxon>Bacillales</taxon>
        <taxon>Paenibacillaceae</taxon>
        <taxon>Paenibacillus</taxon>
    </lineage>
</organism>
<sequence>MRNKWLHKAALLAISTLLLAGCSSAPTKEQEKQSTLKVMYSDESYFFKQYGDLFAMKHPNIDVEVVSTSGMNQYDPEKDHSKAFDKLVEKEKPDVIMLNTDNYAKYAADGKLMELDTLIQRDKYNTDTIYPALLDQLKEQGGGKLYGLAPSFYGDAIFYNADLFKKYGVDIPKDGITWQELLDLARRFPTDGDDKSRIYGFGNEYAMGINDLAQQIASTEGLKYINPDTKKVTINTDSWKKVFKQAMDAVESKAIYNPKDGGFDGGTMEEYYKSQLFLMGRMAVTRGNTNILQNIKEAKNAIKDYKPFGVGIVAGPVDPSQPDKSRNMAVNEIFCIRANSENADAAWEFIKFVNGDEFAKIKSRNLSNGLLTRMGYSTEYDGHSLEAFYKLKPDLESNLSSTGDPIPFDFYMKLHPLIEKEIGLVADKQKSIDEALTTIQEEGQAELDQAIKERDAEKGKESESSDQASTGTK</sequence>
<comment type="subcellular location">
    <subcellularLocation>
        <location evidence="1">Cell envelope</location>
    </subcellularLocation>
</comment>
<evidence type="ECO:0000256" key="5">
    <source>
        <dbReference type="SAM" id="MobiDB-lite"/>
    </source>
</evidence>
<dbReference type="SUPFAM" id="SSF53850">
    <property type="entry name" value="Periplasmic binding protein-like II"/>
    <property type="match status" value="1"/>
</dbReference>
<evidence type="ECO:0000256" key="4">
    <source>
        <dbReference type="ARBA" id="ARBA00022729"/>
    </source>
</evidence>
<dbReference type="Pfam" id="PF01547">
    <property type="entry name" value="SBP_bac_1"/>
    <property type="match status" value="1"/>
</dbReference>
<evidence type="ECO:0000256" key="3">
    <source>
        <dbReference type="ARBA" id="ARBA00022448"/>
    </source>
</evidence>
<evidence type="ECO:0000313" key="7">
    <source>
        <dbReference type="EMBL" id="MFD1179377.1"/>
    </source>
</evidence>
<gene>
    <name evidence="7" type="ORF">ACFQ3W_24210</name>
</gene>
<dbReference type="PANTHER" id="PTHR43649:SF31">
    <property type="entry name" value="SN-GLYCEROL-3-PHOSPHATE-BINDING PERIPLASMIC PROTEIN UGPB"/>
    <property type="match status" value="1"/>
</dbReference>
<feature type="signal peptide" evidence="6">
    <location>
        <begin position="1"/>
        <end position="20"/>
    </location>
</feature>
<dbReference type="EMBL" id="JBHTLM010000030">
    <property type="protein sequence ID" value="MFD1179377.1"/>
    <property type="molecule type" value="Genomic_DNA"/>
</dbReference>
<evidence type="ECO:0000256" key="6">
    <source>
        <dbReference type="SAM" id="SignalP"/>
    </source>
</evidence>
<dbReference type="Gene3D" id="3.40.190.10">
    <property type="entry name" value="Periplasmic binding protein-like II"/>
    <property type="match status" value="1"/>
</dbReference>
<name>A0ABW3S3L2_9BACL</name>
<dbReference type="Proteomes" id="UP001597262">
    <property type="component" value="Unassembled WGS sequence"/>
</dbReference>
<dbReference type="InterPro" id="IPR050490">
    <property type="entry name" value="Bact_solute-bd_prot1"/>
</dbReference>
<keyword evidence="3" id="KW-0813">Transport</keyword>
<dbReference type="PROSITE" id="PS51257">
    <property type="entry name" value="PROKAR_LIPOPROTEIN"/>
    <property type="match status" value="1"/>
</dbReference>
<dbReference type="RefSeq" id="WP_379321804.1">
    <property type="nucleotide sequence ID" value="NZ_JBHTLM010000030.1"/>
</dbReference>
<keyword evidence="8" id="KW-1185">Reference proteome</keyword>
<dbReference type="InterPro" id="IPR006059">
    <property type="entry name" value="SBP"/>
</dbReference>
<reference evidence="8" key="1">
    <citation type="journal article" date="2019" name="Int. J. Syst. Evol. Microbiol.">
        <title>The Global Catalogue of Microorganisms (GCM) 10K type strain sequencing project: providing services to taxonomists for standard genome sequencing and annotation.</title>
        <authorList>
            <consortium name="The Broad Institute Genomics Platform"/>
            <consortium name="The Broad Institute Genome Sequencing Center for Infectious Disease"/>
            <person name="Wu L."/>
            <person name="Ma J."/>
        </authorList>
    </citation>
    <scope>NUCLEOTIDE SEQUENCE [LARGE SCALE GENOMIC DNA]</scope>
    <source>
        <strain evidence="8">CCUG 59189</strain>
    </source>
</reference>
<feature type="chain" id="PRO_5045890150" evidence="6">
    <location>
        <begin position="21"/>
        <end position="473"/>
    </location>
</feature>
<proteinExistence type="inferred from homology"/>
<evidence type="ECO:0000313" key="8">
    <source>
        <dbReference type="Proteomes" id="UP001597262"/>
    </source>
</evidence>
<protein>
    <submittedName>
        <fullName evidence="7">ABC transporter substrate-binding protein</fullName>
    </submittedName>
</protein>
<feature type="compositionally biased region" description="Basic and acidic residues" evidence="5">
    <location>
        <begin position="449"/>
        <end position="463"/>
    </location>
</feature>